<accession>A0A2X0PNT9</accession>
<dbReference type="EMBL" id="FQNC01000094">
    <property type="protein sequence ID" value="SGZ29439.1"/>
    <property type="molecule type" value="Genomic_DNA"/>
</dbReference>
<evidence type="ECO:0000313" key="3">
    <source>
        <dbReference type="Proteomes" id="UP000249464"/>
    </source>
</evidence>
<gene>
    <name evidence="2" type="primary">BQ5605_C057g12692</name>
    <name evidence="2" type="ORF">BQ5605_C057G12692</name>
</gene>
<organism evidence="2 3">
    <name type="scientific">Microbotryum silenes-dioicae</name>
    <dbReference type="NCBI Taxonomy" id="796604"/>
    <lineage>
        <taxon>Eukaryota</taxon>
        <taxon>Fungi</taxon>
        <taxon>Dikarya</taxon>
        <taxon>Basidiomycota</taxon>
        <taxon>Pucciniomycotina</taxon>
        <taxon>Microbotryomycetes</taxon>
        <taxon>Microbotryales</taxon>
        <taxon>Microbotryaceae</taxon>
        <taxon>Microbotryum</taxon>
    </lineage>
</organism>
<feature type="region of interest" description="Disordered" evidence="1">
    <location>
        <begin position="178"/>
        <end position="202"/>
    </location>
</feature>
<proteinExistence type="predicted"/>
<sequence length="222" mass="24718">MRTVKPAILDKCVTDFGGQRELTVVGQVLDISSETTVVISARIQAERTVLGSRDSSLFMMIGSERVRYRSASFVKLRVTRVVDLEMLEPWFVVGLMMGCDYLPTGIKGYRPAKLENLDLRRWLNKLEGTELDPIRSICDAIIPILNRYDLFRCDLVSKQASSPRAILHSARFLFPKTSFDGGSDQHPRRQSTTGRSTGKVQPSLCLRPVRLQSSSAAPAVGS</sequence>
<protein>
    <submittedName>
        <fullName evidence="2">BQ5605_C057g12692 protein</fullName>
    </submittedName>
</protein>
<feature type="compositionally biased region" description="Polar residues" evidence="1">
    <location>
        <begin position="190"/>
        <end position="200"/>
    </location>
</feature>
<dbReference type="AlphaFoldDB" id="A0A2X0PNT9"/>
<evidence type="ECO:0000256" key="1">
    <source>
        <dbReference type="SAM" id="MobiDB-lite"/>
    </source>
</evidence>
<name>A0A2X0PNT9_9BASI</name>
<evidence type="ECO:0000313" key="2">
    <source>
        <dbReference type="EMBL" id="SGZ29439.1"/>
    </source>
</evidence>
<keyword evidence="3" id="KW-1185">Reference proteome</keyword>
<reference evidence="2 3" key="1">
    <citation type="submission" date="2016-11" db="EMBL/GenBank/DDBJ databases">
        <authorList>
            <person name="Jaros S."/>
            <person name="Januszkiewicz K."/>
            <person name="Wedrychowicz H."/>
        </authorList>
    </citation>
    <scope>NUCLEOTIDE SEQUENCE [LARGE SCALE GENOMIC DNA]</scope>
</reference>
<dbReference type="Proteomes" id="UP000249464">
    <property type="component" value="Unassembled WGS sequence"/>
</dbReference>